<organism evidence="3 4">
    <name type="scientific">Pyrobaculum ferrireducens</name>
    <dbReference type="NCBI Taxonomy" id="1104324"/>
    <lineage>
        <taxon>Archaea</taxon>
        <taxon>Thermoproteota</taxon>
        <taxon>Thermoprotei</taxon>
        <taxon>Thermoproteales</taxon>
        <taxon>Thermoproteaceae</taxon>
        <taxon>Pyrobaculum</taxon>
    </lineage>
</organism>
<feature type="domain" description="Major facilitator superfamily (MFS) profile" evidence="2">
    <location>
        <begin position="108"/>
        <end position="302"/>
    </location>
</feature>
<dbReference type="Proteomes" id="UP000005867">
    <property type="component" value="Chromosome"/>
</dbReference>
<feature type="transmembrane region" description="Helical" evidence="1">
    <location>
        <begin position="96"/>
        <end position="117"/>
    </location>
</feature>
<feature type="transmembrane region" description="Helical" evidence="1">
    <location>
        <begin position="205"/>
        <end position="229"/>
    </location>
</feature>
<evidence type="ECO:0000313" key="3">
    <source>
        <dbReference type="EMBL" id="AET31567.1"/>
    </source>
</evidence>
<feature type="transmembrane region" description="Helical" evidence="1">
    <location>
        <begin position="272"/>
        <end position="292"/>
    </location>
</feature>
<evidence type="ECO:0000259" key="2">
    <source>
        <dbReference type="PROSITE" id="PS50850"/>
    </source>
</evidence>
<feature type="transmembrane region" description="Helical" evidence="1">
    <location>
        <begin position="137"/>
        <end position="159"/>
    </location>
</feature>
<keyword evidence="1" id="KW-0812">Transmembrane</keyword>
<feature type="transmembrane region" description="Helical" evidence="1">
    <location>
        <begin position="39"/>
        <end position="60"/>
    </location>
</feature>
<dbReference type="KEGG" id="pyr:P186_0099"/>
<gene>
    <name evidence="3" type="ORF">P186_0099</name>
</gene>
<dbReference type="Gene3D" id="1.10.287.1260">
    <property type="match status" value="1"/>
</dbReference>
<dbReference type="InterPro" id="IPR020846">
    <property type="entry name" value="MFS_dom"/>
</dbReference>
<dbReference type="STRING" id="1104324.P186_0099"/>
<dbReference type="InterPro" id="IPR008910">
    <property type="entry name" value="MSC_TM_helix"/>
</dbReference>
<dbReference type="AlphaFoldDB" id="G7VDY5"/>
<feature type="transmembrane region" description="Helical" evidence="1">
    <location>
        <begin position="180"/>
        <end position="199"/>
    </location>
</feature>
<accession>G7VDY5</accession>
<feature type="transmembrane region" description="Helical" evidence="1">
    <location>
        <begin position="241"/>
        <end position="260"/>
    </location>
</feature>
<keyword evidence="1" id="KW-0472">Membrane</keyword>
<dbReference type="BioCyc" id="PSP1104324:GJSN-98-MONOMER"/>
<keyword evidence="4" id="KW-1185">Reference proteome</keyword>
<dbReference type="EMBL" id="CP003098">
    <property type="protein sequence ID" value="AET31567.1"/>
    <property type="molecule type" value="Genomic_DNA"/>
</dbReference>
<keyword evidence="1" id="KW-1133">Transmembrane helix</keyword>
<dbReference type="GO" id="GO:0022857">
    <property type="term" value="F:transmembrane transporter activity"/>
    <property type="evidence" value="ECO:0007669"/>
    <property type="project" value="InterPro"/>
</dbReference>
<dbReference type="Pfam" id="PF05552">
    <property type="entry name" value="MS_channel_1st_1"/>
    <property type="match status" value="2"/>
</dbReference>
<evidence type="ECO:0000256" key="1">
    <source>
        <dbReference type="SAM" id="Phobius"/>
    </source>
</evidence>
<protein>
    <recommendedName>
        <fullName evidence="2">Major facilitator superfamily (MFS) profile domain-containing protein</fullName>
    </recommendedName>
</protein>
<dbReference type="PROSITE" id="PS50850">
    <property type="entry name" value="MFS"/>
    <property type="match status" value="1"/>
</dbReference>
<name>G7VDY5_9CREN</name>
<evidence type="ECO:0000313" key="4">
    <source>
        <dbReference type="Proteomes" id="UP000005867"/>
    </source>
</evidence>
<dbReference type="eggNOG" id="arCOG01572">
    <property type="taxonomic scope" value="Archaea"/>
</dbReference>
<reference evidence="3 4" key="1">
    <citation type="journal article" date="2012" name="J. Bacteriol.">
        <title>Complete genome sequence of strain 1860, a crenarchaeon of the genus pyrobaculum able to grow with various electron acceptors.</title>
        <authorList>
            <person name="Mardanov A.V."/>
            <person name="Gumerov V.M."/>
            <person name="Slobodkina G.B."/>
            <person name="Beletsky A.V."/>
            <person name="Bonch-Osmolovskaya E.A."/>
            <person name="Ravin N.V."/>
            <person name="Skryabin K.G."/>
        </authorList>
    </citation>
    <scope>NUCLEOTIDE SEQUENCE [LARGE SCALE GENOMIC DNA]</scope>
    <source>
        <strain evidence="3 4">1860</strain>
    </source>
</reference>
<sequence>MLIAWVFVSTIFKKYNGSRVMLLQFGINWDKLVSDLINYSIEGAVAILIILIAWVVGSVVGRAVNRLVERTGLEKAFDKTDVGKAFRAAGIDLSNLIGMLVTAFIVVIGVVIAIGYLRIGGEAGALLAQVAQYLPRLIGGIILLTVGVILVALLTDYIGKLMTGLFPKQFVEIGEMLRNLLLIGLIALIVSVALDLMLFTGPLVYPLILGTVIIGAGIFIGHTIVRNIVEDHGEFASVAPYAKFLLYLIFLMVGLGAIFANFPNTAHVVQNVAWGVAIAAGIMLAPIIYTLAKKMIKEEIKE</sequence>
<dbReference type="HOGENOM" id="CLU_086558_0_0_2"/>
<proteinExistence type="predicted"/>